<organism evidence="2 3">
    <name type="scientific">Psychrosphaera ytuae</name>
    <dbReference type="NCBI Taxonomy" id="2820710"/>
    <lineage>
        <taxon>Bacteria</taxon>
        <taxon>Pseudomonadati</taxon>
        <taxon>Pseudomonadota</taxon>
        <taxon>Gammaproteobacteria</taxon>
        <taxon>Alteromonadales</taxon>
        <taxon>Pseudoalteromonadaceae</taxon>
        <taxon>Psychrosphaera</taxon>
    </lineage>
</organism>
<reference evidence="2" key="1">
    <citation type="submission" date="2021-03" db="EMBL/GenBank/DDBJ databases">
        <title>Description of Psychrosphaera ytuae sp. nov. isolated from deep sea sediment of South China Sea.</title>
        <authorList>
            <person name="Zhang J."/>
            <person name="Xu X.-D."/>
        </authorList>
    </citation>
    <scope>NUCLEOTIDE SEQUENCE</scope>
    <source>
        <strain evidence="2">MTZ26</strain>
    </source>
</reference>
<dbReference type="Pfam" id="PF03993">
    <property type="entry name" value="DUF349"/>
    <property type="match status" value="2"/>
</dbReference>
<keyword evidence="3" id="KW-1185">Reference proteome</keyword>
<dbReference type="EMBL" id="CP072110">
    <property type="protein sequence ID" value="QTH64362.1"/>
    <property type="molecule type" value="Genomic_DNA"/>
</dbReference>
<dbReference type="AlphaFoldDB" id="A0A975HIL9"/>
<dbReference type="InterPro" id="IPR007139">
    <property type="entry name" value="DUF349"/>
</dbReference>
<keyword evidence="1" id="KW-0175">Coiled coil</keyword>
<dbReference type="Proteomes" id="UP000682739">
    <property type="component" value="Chromosome"/>
</dbReference>
<feature type="coiled-coil region" evidence="1">
    <location>
        <begin position="257"/>
        <end position="294"/>
    </location>
</feature>
<gene>
    <name evidence="2" type="ORF">J1N51_02425</name>
</gene>
<name>A0A975HIL9_9GAMM</name>
<evidence type="ECO:0000256" key="1">
    <source>
        <dbReference type="SAM" id="Coils"/>
    </source>
</evidence>
<accession>A0A975HIL9</accession>
<proteinExistence type="predicted"/>
<dbReference type="RefSeq" id="WP_208832417.1">
    <property type="nucleotide sequence ID" value="NZ_CP072110.1"/>
</dbReference>
<evidence type="ECO:0000313" key="3">
    <source>
        <dbReference type="Proteomes" id="UP000682739"/>
    </source>
</evidence>
<protein>
    <submittedName>
        <fullName evidence="2">DUF349 domain-containing protein</fullName>
    </submittedName>
</protein>
<evidence type="ECO:0000313" key="2">
    <source>
        <dbReference type="EMBL" id="QTH64362.1"/>
    </source>
</evidence>
<sequence length="968" mass="111393">MIFKTLFTNNNNKKWQSEKISDRVQAISELDPSHPQHKKILHELAYNDGSASVRWPALEKLQEFSLFWQSYKQDPEPTIRKKSETKLAYFIFESTDISDSDKQAFVTQSAPPSLLDKWLDFILDGQGNESLVISMLQRIDKDSSTTKVLQNRDLSDASVTALIDHLNDSKALKKLTKHKSPVLAQSASKRLKQIQEAAEKPAKIEQQTRLLLARLKALKEQSDFELFSKNLNSIITEWQGLQTDIKVLSQPQLDSVTEKYQTLLTTAERQLEFLQKQHQQILDQKAQAQQIQKEQERIASLISSVEAELINRTNIIAQTLDQDISDTFNQFSLAKEYSESALTEVFNAIKVAEGIEHSSSELKIKANTLKLNWVEFVDHSTTLLEIRECIETLKTVELYSDSWNTAIDLLSNGKRTLLNNRFGKVALNELLPDDFEQLQALAKKYKKQQSETSQTIARRLKDVHKQINLGRFNDAIRQFTKLEATYNSLDTEAKAKLQANWANTQDEITKLLDLRATINEPKIAELIQAAQELAQQPLANLDEQAHRIKTLRKNWNSLRLEETSHQEQQVLFDELLEKAFEPCRLVYQARESQRHQNYQQKQNIIVQLNECFEQMKRNNVADWKQLEQVFSKLQSDWSVIGPVDREKQSRQQDEYYTVCKDIKALISAEHLANKEAKQALLERTKAIVNDAAVSQSEKQGDQLNTAAQQLKSLQKQWKAIGYAGKHDSKLWQSFRRENDRFFEQRSARFSERQKLSSDARTTLMSFFEQLQKQISEATTFVELKDFEDKVNAAELSEEVLLPKDLKEAKARKNHLEQQIRLGFETIRQLESKQKTEELFELVLDLINNKQPNLDVLSGGWRNALIEASKKSTNTSDTITSDSNDISAELTESRAGLTLLLEAICQVDSPIELKEQRGSVNLYVLSQKLEQGIEFNKDMLLTKWLAVEPWTSDDMGYVERVKPLFEQTI</sequence>
<dbReference type="KEGG" id="psym:J1N51_02425"/>